<reference evidence="2 3" key="1">
    <citation type="submission" date="2018-01" db="EMBL/GenBank/DDBJ databases">
        <title>Genomic Encyclopedia of Type Strains, Phase III (KMG-III): the genomes of soil and plant-associated and newly described type strains.</title>
        <authorList>
            <person name="Whitman W."/>
        </authorList>
    </citation>
    <scope>NUCLEOTIDE SEQUENCE [LARGE SCALE GENOMIC DNA]</scope>
    <source>
        <strain evidence="2 3">HKI456</strain>
    </source>
</reference>
<proteinExistence type="predicted"/>
<dbReference type="AlphaFoldDB" id="A0A2P5KAM7"/>
<protein>
    <submittedName>
        <fullName evidence="2">Uncharacterized protein</fullName>
    </submittedName>
</protein>
<comment type="caution">
    <text evidence="2">The sequence shown here is derived from an EMBL/GenBank/DDBJ whole genome shotgun (WGS) entry which is preliminary data.</text>
</comment>
<name>A0A2P5KAM7_9BURK</name>
<dbReference type="EMBL" id="PRDW01000006">
    <property type="protein sequence ID" value="PPB83771.1"/>
    <property type="molecule type" value="Genomic_DNA"/>
</dbReference>
<accession>A0A2P5KAM7</accession>
<evidence type="ECO:0000313" key="3">
    <source>
        <dbReference type="Proteomes" id="UP000243096"/>
    </source>
</evidence>
<sequence length="37" mass="4072">MIGNHLTECFATAPNGLGDESKERQNKKQAEKGPGWK</sequence>
<dbReference type="Proteomes" id="UP000243096">
    <property type="component" value="Unassembled WGS sequence"/>
</dbReference>
<feature type="region of interest" description="Disordered" evidence="1">
    <location>
        <begin position="1"/>
        <end position="37"/>
    </location>
</feature>
<evidence type="ECO:0000313" key="2">
    <source>
        <dbReference type="EMBL" id="PPB83771.1"/>
    </source>
</evidence>
<keyword evidence="3" id="KW-1185">Reference proteome</keyword>
<feature type="compositionally biased region" description="Basic and acidic residues" evidence="1">
    <location>
        <begin position="19"/>
        <end position="31"/>
    </location>
</feature>
<organism evidence="2 3">
    <name type="scientific">Mycetohabitans endofungorum</name>
    <dbReference type="NCBI Taxonomy" id="417203"/>
    <lineage>
        <taxon>Bacteria</taxon>
        <taxon>Pseudomonadati</taxon>
        <taxon>Pseudomonadota</taxon>
        <taxon>Betaproteobacteria</taxon>
        <taxon>Burkholderiales</taxon>
        <taxon>Burkholderiaceae</taxon>
        <taxon>Mycetohabitans</taxon>
    </lineage>
</organism>
<evidence type="ECO:0000256" key="1">
    <source>
        <dbReference type="SAM" id="MobiDB-lite"/>
    </source>
</evidence>
<gene>
    <name evidence="2" type="ORF">B0O95_106162</name>
</gene>